<keyword evidence="1" id="KW-0472">Membrane</keyword>
<keyword evidence="1" id="KW-0812">Transmembrane</keyword>
<evidence type="ECO:0000256" key="1">
    <source>
        <dbReference type="SAM" id="Phobius"/>
    </source>
</evidence>
<feature type="transmembrane region" description="Helical" evidence="1">
    <location>
        <begin position="45"/>
        <end position="78"/>
    </location>
</feature>
<dbReference type="EnsemblMetazoa" id="Aqu2.1.30998_001">
    <property type="protein sequence ID" value="Aqu2.1.30998_001"/>
    <property type="gene ID" value="Aqu2.1.30998"/>
</dbReference>
<keyword evidence="3" id="KW-1185">Reference proteome</keyword>
<evidence type="ECO:0000313" key="3">
    <source>
        <dbReference type="Proteomes" id="UP000007879"/>
    </source>
</evidence>
<reference evidence="2" key="2">
    <citation type="submission" date="2017-05" db="UniProtKB">
        <authorList>
            <consortium name="EnsemblMetazoa"/>
        </authorList>
    </citation>
    <scope>IDENTIFICATION</scope>
</reference>
<dbReference type="KEGG" id="aqu:100632245"/>
<dbReference type="AlphaFoldDB" id="A0A1X7UT89"/>
<name>A0A1X7UT89_AMPQE</name>
<proteinExistence type="predicted"/>
<organism evidence="2">
    <name type="scientific">Amphimedon queenslandica</name>
    <name type="common">Sponge</name>
    <dbReference type="NCBI Taxonomy" id="400682"/>
    <lineage>
        <taxon>Eukaryota</taxon>
        <taxon>Metazoa</taxon>
        <taxon>Porifera</taxon>
        <taxon>Demospongiae</taxon>
        <taxon>Heteroscleromorpha</taxon>
        <taxon>Haplosclerida</taxon>
        <taxon>Niphatidae</taxon>
        <taxon>Amphimedon</taxon>
    </lineage>
</organism>
<reference evidence="3" key="1">
    <citation type="journal article" date="2010" name="Nature">
        <title>The Amphimedon queenslandica genome and the evolution of animal complexity.</title>
        <authorList>
            <person name="Srivastava M."/>
            <person name="Simakov O."/>
            <person name="Chapman J."/>
            <person name="Fahey B."/>
            <person name="Gauthier M.E."/>
            <person name="Mitros T."/>
            <person name="Richards G.S."/>
            <person name="Conaco C."/>
            <person name="Dacre M."/>
            <person name="Hellsten U."/>
            <person name="Larroux C."/>
            <person name="Putnam N.H."/>
            <person name="Stanke M."/>
            <person name="Adamska M."/>
            <person name="Darling A."/>
            <person name="Degnan S.M."/>
            <person name="Oakley T.H."/>
            <person name="Plachetzki D.C."/>
            <person name="Zhai Y."/>
            <person name="Adamski M."/>
            <person name="Calcino A."/>
            <person name="Cummins S.F."/>
            <person name="Goodstein D.M."/>
            <person name="Harris C."/>
            <person name="Jackson D.J."/>
            <person name="Leys S.P."/>
            <person name="Shu S."/>
            <person name="Woodcroft B.J."/>
            <person name="Vervoort M."/>
            <person name="Kosik K.S."/>
            <person name="Manning G."/>
            <person name="Degnan B.M."/>
            <person name="Rokhsar D.S."/>
        </authorList>
    </citation>
    <scope>NUCLEOTIDE SEQUENCE [LARGE SCALE GENOMIC DNA]</scope>
</reference>
<feature type="transmembrane region" description="Helical" evidence="1">
    <location>
        <begin position="99"/>
        <end position="125"/>
    </location>
</feature>
<dbReference type="Proteomes" id="UP000007879">
    <property type="component" value="Unassembled WGS sequence"/>
</dbReference>
<dbReference type="EnsemblMetazoa" id="XM_003386807.3">
    <property type="protein sequence ID" value="XP_003386855.1"/>
    <property type="gene ID" value="LOC100632245"/>
</dbReference>
<dbReference type="InParanoid" id="A0A1X7UT89"/>
<accession>A0A1X7UT89</accession>
<sequence>MLMPSVHRQEEKNVPQSVPVQAGVMQYATAPPVMHLQPEFVPNDYFIPTLVIAIVCPIMSFTTIFFTVAAIICSILSWVHRAKGVYHYLQAKRFGQAALILDIIALLWFFFWGFFTLSFLSYFVFVLVPEFS</sequence>
<protein>
    <submittedName>
        <fullName evidence="2">Uncharacterized protein</fullName>
    </submittedName>
</protein>
<evidence type="ECO:0000313" key="2">
    <source>
        <dbReference type="EnsemblMetazoa" id="Aqu2.1.30998_001"/>
    </source>
</evidence>
<gene>
    <name evidence="2" type="primary">100632245</name>
</gene>
<keyword evidence="1" id="KW-1133">Transmembrane helix</keyword>